<feature type="domain" description="SHSP" evidence="3">
    <location>
        <begin position="599"/>
        <end position="715"/>
    </location>
</feature>
<dbReference type="PANTHER" id="PTHR34661:SF3">
    <property type="entry name" value="INCREASED DNA METHYLATION 2"/>
    <property type="match status" value="1"/>
</dbReference>
<dbReference type="InterPro" id="IPR002068">
    <property type="entry name" value="A-crystallin/Hsp20_dom"/>
</dbReference>
<evidence type="ECO:0000256" key="2">
    <source>
        <dbReference type="SAM" id="SignalP"/>
    </source>
</evidence>
<protein>
    <recommendedName>
        <fullName evidence="3">SHSP domain-containing protein</fullName>
    </recommendedName>
</protein>
<dbReference type="CDD" id="cd06464">
    <property type="entry name" value="ACD_sHsps-like"/>
    <property type="match status" value="2"/>
</dbReference>
<dbReference type="InterPro" id="IPR039321">
    <property type="entry name" value="IDM2/3-like"/>
</dbReference>
<feature type="chain" id="PRO_5025398243" description="SHSP domain-containing protein" evidence="2">
    <location>
        <begin position="22"/>
        <end position="715"/>
    </location>
</feature>
<proteinExistence type="inferred from homology"/>
<sequence>MSKSRFVFALFSQGIIEVSLSFSLKQVQTSCECTKLNKKAEDHAFLQPFSSGVLWVGRFHYELDPKKTFSVNDDLMEFEGTIGPILPSPLALKLCFKFGKLDSVMREFMGVLKRKRLLELKVWSGRPRKENMEPEHLNPQQAILDVAPLNSVPYIGPPTPHSYSASSPRKRYTETLEKIGPAMIFLPSLSTREEWNSVVSSTRVGVALSGSAAMGKIGPVIGLMDIGESNDSYFFRVSLPGVARDENEFSCDVEPDGKVVIKGVTTTDEFSCDVEPDGKVVIKGVTTTGEKIVCKNSQIFQMHTQNLCPPGHFSVSFQLPGPVDHQQFSGTFGIEGILEGLWLVKSTVAMDDSSQATETHTATVLECESRKVGVLDDDQLFLLCFIMGIYFGPDLKGESPQNSVLQRIARGLPPYTSDQLAGTHMKTVEVEQLKNRDKIIQNIVFINNPASVYLKTEDIERFKRLTGLKNLLLDGDAARLHASTKGNRKCSAAVHEVESNGGLPPCWSSQTSQKTRRIEDLLRPQDPWEQVHVVAPASHMYDSKSLMYCHMAPLPTENDSDPMERVGPAMIFLPSYPAKKEWMNIVAATNSGFALTGTAAMGQVGPVIGLMDIGECEDSYLFRVSLPGVKRDEREFSCEIEADGKVWIKGVTTTGEKTIYRYSQVFEMQTQNLCLPGHFSISFQLPGPVDPQQFCGNFGTDGILEGIVMKVKHTK</sequence>
<dbReference type="FunFam" id="2.60.40.790:FF:000049">
    <property type="entry name" value="Increased DNA methylation 3"/>
    <property type="match status" value="1"/>
</dbReference>
<reference evidence="4 5" key="1">
    <citation type="journal article" date="2019" name="Plant Biotechnol. J.">
        <title>The red bayberry genome and genetic basis of sex determination.</title>
        <authorList>
            <person name="Jia H.M."/>
            <person name="Jia H.J."/>
            <person name="Cai Q.L."/>
            <person name="Wang Y."/>
            <person name="Zhao H.B."/>
            <person name="Yang W.F."/>
            <person name="Wang G.Y."/>
            <person name="Li Y.H."/>
            <person name="Zhan D.L."/>
            <person name="Shen Y.T."/>
            <person name="Niu Q.F."/>
            <person name="Chang L."/>
            <person name="Qiu J."/>
            <person name="Zhao L."/>
            <person name="Xie H.B."/>
            <person name="Fu W.Y."/>
            <person name="Jin J."/>
            <person name="Li X.W."/>
            <person name="Jiao Y."/>
            <person name="Zhou C.C."/>
            <person name="Tu T."/>
            <person name="Chai C.Y."/>
            <person name="Gao J.L."/>
            <person name="Fan L.J."/>
            <person name="van de Weg E."/>
            <person name="Wang J.Y."/>
            <person name="Gao Z.S."/>
        </authorList>
    </citation>
    <scope>NUCLEOTIDE SEQUENCE [LARGE SCALE GENOMIC DNA]</scope>
    <source>
        <tissue evidence="4">Leaves</tissue>
    </source>
</reference>
<dbReference type="AlphaFoldDB" id="A0A6A1UJ15"/>
<dbReference type="OrthoDB" id="1927234at2759"/>
<dbReference type="Gene3D" id="2.60.40.790">
    <property type="match status" value="2"/>
</dbReference>
<dbReference type="GO" id="GO:0005634">
    <property type="term" value="C:nucleus"/>
    <property type="evidence" value="ECO:0007669"/>
    <property type="project" value="TreeGrafter"/>
</dbReference>
<keyword evidence="2" id="KW-0732">Signal</keyword>
<name>A0A6A1UJ15_9ROSI</name>
<dbReference type="InterPro" id="IPR008978">
    <property type="entry name" value="HSP20-like_chaperone"/>
</dbReference>
<gene>
    <name evidence="4" type="ORF">CJ030_MR0G007865</name>
</gene>
<dbReference type="EMBL" id="RXIC02000200">
    <property type="protein sequence ID" value="KAB1200202.1"/>
    <property type="molecule type" value="Genomic_DNA"/>
</dbReference>
<evidence type="ECO:0000313" key="5">
    <source>
        <dbReference type="Proteomes" id="UP000516437"/>
    </source>
</evidence>
<dbReference type="Proteomes" id="UP000516437">
    <property type="component" value="Unassembled WGS sequence"/>
</dbReference>
<organism evidence="4 5">
    <name type="scientific">Morella rubra</name>
    <name type="common">Chinese bayberry</name>
    <dbReference type="NCBI Taxonomy" id="262757"/>
    <lineage>
        <taxon>Eukaryota</taxon>
        <taxon>Viridiplantae</taxon>
        <taxon>Streptophyta</taxon>
        <taxon>Embryophyta</taxon>
        <taxon>Tracheophyta</taxon>
        <taxon>Spermatophyta</taxon>
        <taxon>Magnoliopsida</taxon>
        <taxon>eudicotyledons</taxon>
        <taxon>Gunneridae</taxon>
        <taxon>Pentapetalae</taxon>
        <taxon>rosids</taxon>
        <taxon>fabids</taxon>
        <taxon>Fagales</taxon>
        <taxon>Myricaceae</taxon>
        <taxon>Morella</taxon>
    </lineage>
</organism>
<dbReference type="SUPFAM" id="SSF49764">
    <property type="entry name" value="HSP20-like chaperones"/>
    <property type="match status" value="1"/>
</dbReference>
<comment type="caution">
    <text evidence="4">The sequence shown here is derived from an EMBL/GenBank/DDBJ whole genome shotgun (WGS) entry which is preliminary data.</text>
</comment>
<comment type="similarity">
    <text evidence="1">Belongs to the small heat shock protein (HSP20) family.</text>
</comment>
<evidence type="ECO:0000256" key="1">
    <source>
        <dbReference type="PROSITE-ProRule" id="PRU00285"/>
    </source>
</evidence>
<keyword evidence="5" id="KW-1185">Reference proteome</keyword>
<dbReference type="PROSITE" id="PS01031">
    <property type="entry name" value="SHSP"/>
    <property type="match status" value="1"/>
</dbReference>
<feature type="signal peptide" evidence="2">
    <location>
        <begin position="1"/>
        <end position="21"/>
    </location>
</feature>
<evidence type="ECO:0000313" key="4">
    <source>
        <dbReference type="EMBL" id="KAB1200202.1"/>
    </source>
</evidence>
<accession>A0A6A1UJ15</accession>
<evidence type="ECO:0000259" key="3">
    <source>
        <dbReference type="PROSITE" id="PS01031"/>
    </source>
</evidence>
<dbReference type="PANTHER" id="PTHR34661">
    <property type="entry name" value="INCREASED DNA METHYLATION 3"/>
    <property type="match status" value="1"/>
</dbReference>